<dbReference type="EMBL" id="JAYMYQ010000011">
    <property type="protein sequence ID" value="KAK7304891.1"/>
    <property type="molecule type" value="Genomic_DNA"/>
</dbReference>
<sequence>MEQNHPSTKVRIENVSLDTNPWDLGGEAVELCILSENHLLCTYLNLFTLIISALKKHISWLPLLAMVKAALFDWKSNDRRNDSFIEIHLPAMLKRLGIQLLRQPLQIVVLVPALFC</sequence>
<dbReference type="Proteomes" id="UP001367508">
    <property type="component" value="Unassembled WGS sequence"/>
</dbReference>
<protein>
    <submittedName>
        <fullName evidence="1">Uncharacterized protein</fullName>
    </submittedName>
</protein>
<organism evidence="1 2">
    <name type="scientific">Canavalia gladiata</name>
    <name type="common">Sword bean</name>
    <name type="synonym">Dolichos gladiatus</name>
    <dbReference type="NCBI Taxonomy" id="3824"/>
    <lineage>
        <taxon>Eukaryota</taxon>
        <taxon>Viridiplantae</taxon>
        <taxon>Streptophyta</taxon>
        <taxon>Embryophyta</taxon>
        <taxon>Tracheophyta</taxon>
        <taxon>Spermatophyta</taxon>
        <taxon>Magnoliopsida</taxon>
        <taxon>eudicotyledons</taxon>
        <taxon>Gunneridae</taxon>
        <taxon>Pentapetalae</taxon>
        <taxon>rosids</taxon>
        <taxon>fabids</taxon>
        <taxon>Fabales</taxon>
        <taxon>Fabaceae</taxon>
        <taxon>Papilionoideae</taxon>
        <taxon>50 kb inversion clade</taxon>
        <taxon>NPAAA clade</taxon>
        <taxon>indigoferoid/millettioid clade</taxon>
        <taxon>Phaseoleae</taxon>
        <taxon>Canavalia</taxon>
    </lineage>
</organism>
<evidence type="ECO:0000313" key="1">
    <source>
        <dbReference type="EMBL" id="KAK7304891.1"/>
    </source>
</evidence>
<keyword evidence="2" id="KW-1185">Reference proteome</keyword>
<gene>
    <name evidence="1" type="ORF">VNO77_42784</name>
</gene>
<dbReference type="AlphaFoldDB" id="A0AAN9JVQ0"/>
<name>A0AAN9JVQ0_CANGL</name>
<accession>A0AAN9JVQ0</accession>
<proteinExistence type="predicted"/>
<comment type="caution">
    <text evidence="1">The sequence shown here is derived from an EMBL/GenBank/DDBJ whole genome shotgun (WGS) entry which is preliminary data.</text>
</comment>
<reference evidence="1 2" key="1">
    <citation type="submission" date="2024-01" db="EMBL/GenBank/DDBJ databases">
        <title>The genomes of 5 underutilized Papilionoideae crops provide insights into root nodulation and disease resistanc.</title>
        <authorList>
            <person name="Jiang F."/>
        </authorList>
    </citation>
    <scope>NUCLEOTIDE SEQUENCE [LARGE SCALE GENOMIC DNA]</scope>
    <source>
        <strain evidence="1">LVBAO_FW01</strain>
        <tissue evidence="1">Leaves</tissue>
    </source>
</reference>
<evidence type="ECO:0000313" key="2">
    <source>
        <dbReference type="Proteomes" id="UP001367508"/>
    </source>
</evidence>